<evidence type="ECO:0000256" key="2">
    <source>
        <dbReference type="ARBA" id="ARBA00022670"/>
    </source>
</evidence>
<dbReference type="SUPFAM" id="SSF55486">
    <property type="entry name" value="Metalloproteases ('zincins'), catalytic domain"/>
    <property type="match status" value="1"/>
</dbReference>
<keyword evidence="13" id="KW-1185">Reference proteome</keyword>
<evidence type="ECO:0000256" key="8">
    <source>
        <dbReference type="PIRSR" id="PIRSR601577-1"/>
    </source>
</evidence>
<keyword evidence="3 9" id="KW-0479">Metal-binding</keyword>
<organism evidence="12 13">
    <name type="scientific">Batillaria attramentaria</name>
    <dbReference type="NCBI Taxonomy" id="370345"/>
    <lineage>
        <taxon>Eukaryota</taxon>
        <taxon>Metazoa</taxon>
        <taxon>Spiralia</taxon>
        <taxon>Lophotrochozoa</taxon>
        <taxon>Mollusca</taxon>
        <taxon>Gastropoda</taxon>
        <taxon>Caenogastropoda</taxon>
        <taxon>Sorbeoconcha</taxon>
        <taxon>Cerithioidea</taxon>
        <taxon>Batillariidae</taxon>
        <taxon>Batillaria</taxon>
    </lineage>
</organism>
<keyword evidence="11" id="KW-0472">Membrane</keyword>
<dbReference type="Pfam" id="PF01457">
    <property type="entry name" value="Peptidase_M8"/>
    <property type="match status" value="1"/>
</dbReference>
<keyword evidence="11" id="KW-0812">Transmembrane</keyword>
<feature type="binding site" evidence="9">
    <location>
        <position position="343"/>
    </location>
    <ligand>
        <name>Zn(2+)</name>
        <dbReference type="ChEBI" id="CHEBI:29105"/>
        <note>catalytic</note>
    </ligand>
</feature>
<name>A0ABD0KD56_9CAEN</name>
<dbReference type="EMBL" id="JACVVK020000200">
    <property type="protein sequence ID" value="KAK7485081.1"/>
    <property type="molecule type" value="Genomic_DNA"/>
</dbReference>
<protein>
    <recommendedName>
        <fullName evidence="7 10">Leishmanolysin-like peptidase</fullName>
        <ecNumber evidence="10">3.4.24.-</ecNumber>
    </recommendedName>
</protein>
<proteinExistence type="inferred from homology"/>
<sequence length="770" mass="86511">MTVLVVWCGACGVGVVSQWYDVGGVMVVCGIAWYCVSGVMCDVDTESEEDDSDLGLIIGLSVSIPVVLLVGGVIAVCLYLHKRPNQKTLPLVHDEVYSASPVPHNLYDDAKHGAGPSETHLRAPSPVSASPVPSLDSIFAVMEAQPVFYDVDIEPAHVIKRRSVNQPLRIHLHFDDSVDALPLRHRDLIRTEVKKAVRFWEETLMVRPTQAPIRLRRQCLKARVEYFNQRAYCDGLCAPTTVCGEITIPPEHLESCYRYDKVQNGPVIDRDAGPGVNETDFILYIATKYSQRCQQGRTVAYAAHCQQERVPVAGYFSVCPQSIAESWQERQQLLSTMKHEILHALGFTAGLYAFYRDAAGNPLTERSIVTGKPLAFDGMKAMYRWSDRVVKNFTRDDWLLRSGTSTKVVSLIVTPKVREEVRQHFNCPTLEGAELEDQGIDGTAITHWEKRVFENEAMTGTYTQNSVISRITLALMEDTGWYKANYSNAGDYEWGKGLGCEFVKKSCYHWISTRLARNKSIYPYCQRVKRGELWTDCTHNRHAVALCNLVEYTTHLPLRYQYFDRGQLRGVHSGEESRYGGSVVLADYCPYLQEFSWTSQKKIIRGSSCTRSSNGLSESSNYFGETYGNQSRCFNHGGEWVLYECNRATTPQHSGSGCYEFSCSNERGLVVNVGGRSYDCSQKGFIHKVMFLSSGYRHSGTFVCPACQEICQDLGYTCPPERRPRQLPQERLPTPCRATQSANLLTSLICVCAILSMNFSSPQSHWLRGS</sequence>
<evidence type="ECO:0000256" key="4">
    <source>
        <dbReference type="ARBA" id="ARBA00022801"/>
    </source>
</evidence>
<accession>A0ABD0KD56</accession>
<comment type="caution">
    <text evidence="12">The sequence shown here is derived from an EMBL/GenBank/DDBJ whole genome shotgun (WGS) entry which is preliminary data.</text>
</comment>
<evidence type="ECO:0000256" key="10">
    <source>
        <dbReference type="RuleBase" id="RU366077"/>
    </source>
</evidence>
<evidence type="ECO:0000256" key="11">
    <source>
        <dbReference type="SAM" id="Phobius"/>
    </source>
</evidence>
<dbReference type="Gene3D" id="2.10.55.10">
    <property type="entry name" value="Leishmanolysin domain 3"/>
    <property type="match status" value="1"/>
</dbReference>
<dbReference type="Proteomes" id="UP001519460">
    <property type="component" value="Unassembled WGS sequence"/>
</dbReference>
<feature type="binding site" evidence="9">
    <location>
        <position position="339"/>
    </location>
    <ligand>
        <name>Zn(2+)</name>
        <dbReference type="ChEBI" id="CHEBI:29105"/>
        <note>catalytic</note>
    </ligand>
</feature>
<evidence type="ECO:0000313" key="13">
    <source>
        <dbReference type="Proteomes" id="UP001519460"/>
    </source>
</evidence>
<evidence type="ECO:0000313" key="12">
    <source>
        <dbReference type="EMBL" id="KAK7485081.1"/>
    </source>
</evidence>
<dbReference type="FunFam" id="3.90.132.10:FF:000001">
    <property type="entry name" value="leishmanolysin-like peptidase isoform X2"/>
    <property type="match status" value="1"/>
</dbReference>
<evidence type="ECO:0000256" key="6">
    <source>
        <dbReference type="ARBA" id="ARBA00023049"/>
    </source>
</evidence>
<dbReference type="EC" id="3.4.24.-" evidence="10"/>
<keyword evidence="5 9" id="KW-0862">Zinc</keyword>
<keyword evidence="4 10" id="KW-0378">Hydrolase</keyword>
<feature type="binding site" evidence="9">
    <location>
        <position position="447"/>
    </location>
    <ligand>
        <name>Zn(2+)</name>
        <dbReference type="ChEBI" id="CHEBI:29105"/>
        <note>catalytic</note>
    </ligand>
</feature>
<reference evidence="12 13" key="1">
    <citation type="journal article" date="2023" name="Sci. Data">
        <title>Genome assembly of the Korean intertidal mud-creeper Batillaria attramentaria.</title>
        <authorList>
            <person name="Patra A.K."/>
            <person name="Ho P.T."/>
            <person name="Jun S."/>
            <person name="Lee S.J."/>
            <person name="Kim Y."/>
            <person name="Won Y.J."/>
        </authorList>
    </citation>
    <scope>NUCLEOTIDE SEQUENCE [LARGE SCALE GENOMIC DNA]</scope>
    <source>
        <strain evidence="12">Wonlab-2016</strain>
    </source>
</reference>
<dbReference type="PANTHER" id="PTHR10942:SF0">
    <property type="entry name" value="LEISHMANOLYSIN-LIKE PEPTIDASE"/>
    <property type="match status" value="1"/>
</dbReference>
<dbReference type="InterPro" id="IPR001577">
    <property type="entry name" value="Peptidase_M8"/>
</dbReference>
<evidence type="ECO:0000256" key="7">
    <source>
        <dbReference type="ARBA" id="ARBA00039717"/>
    </source>
</evidence>
<feature type="active site" evidence="8">
    <location>
        <position position="340"/>
    </location>
</feature>
<dbReference type="Gene3D" id="2.30.34.10">
    <property type="entry name" value="Leishmanolysin domain 4"/>
    <property type="match status" value="1"/>
</dbReference>
<dbReference type="PANTHER" id="PTHR10942">
    <property type="entry name" value="LEISHMANOLYSIN-LIKE PEPTIDASE"/>
    <property type="match status" value="1"/>
</dbReference>
<feature type="transmembrane region" description="Helical" evidence="11">
    <location>
        <begin position="54"/>
        <end position="80"/>
    </location>
</feature>
<dbReference type="AlphaFoldDB" id="A0ABD0KD56"/>
<keyword evidence="11" id="KW-1133">Transmembrane helix</keyword>
<dbReference type="Gene3D" id="3.10.170.20">
    <property type="match status" value="1"/>
</dbReference>
<evidence type="ECO:0000256" key="1">
    <source>
        <dbReference type="ARBA" id="ARBA00005860"/>
    </source>
</evidence>
<dbReference type="Gene3D" id="3.90.132.10">
    <property type="entry name" value="Leishmanolysin , domain 2"/>
    <property type="match status" value="1"/>
</dbReference>
<evidence type="ECO:0000256" key="3">
    <source>
        <dbReference type="ARBA" id="ARBA00022723"/>
    </source>
</evidence>
<comment type="cofactor">
    <cofactor evidence="9 10">
        <name>Zn(2+)</name>
        <dbReference type="ChEBI" id="CHEBI:29105"/>
    </cofactor>
    <text evidence="9 10">Binds 1 zinc ion per subunit.</text>
</comment>
<evidence type="ECO:0000256" key="5">
    <source>
        <dbReference type="ARBA" id="ARBA00022833"/>
    </source>
</evidence>
<dbReference type="GO" id="GO:0006508">
    <property type="term" value="P:proteolysis"/>
    <property type="evidence" value="ECO:0007669"/>
    <property type="project" value="UniProtKB-KW"/>
</dbReference>
<gene>
    <name evidence="12" type="ORF">BaRGS_00023720</name>
</gene>
<evidence type="ECO:0000256" key="9">
    <source>
        <dbReference type="PIRSR" id="PIRSR601577-2"/>
    </source>
</evidence>
<dbReference type="GO" id="GO:0004222">
    <property type="term" value="F:metalloendopeptidase activity"/>
    <property type="evidence" value="ECO:0007669"/>
    <property type="project" value="UniProtKB-UniRule"/>
</dbReference>
<keyword evidence="2 10" id="KW-0645">Protease</keyword>
<comment type="similarity">
    <text evidence="1 10">Belongs to the peptidase M8 family.</text>
</comment>
<dbReference type="GO" id="GO:0046872">
    <property type="term" value="F:metal ion binding"/>
    <property type="evidence" value="ECO:0007669"/>
    <property type="project" value="UniProtKB-KW"/>
</dbReference>
<keyword evidence="6 9" id="KW-0482">Metalloprotease</keyword>